<dbReference type="CDD" id="cd16029">
    <property type="entry name" value="4-S"/>
    <property type="match status" value="1"/>
</dbReference>
<dbReference type="PANTHER" id="PTHR10342:SF273">
    <property type="entry name" value="RE14504P"/>
    <property type="match status" value="1"/>
</dbReference>
<sequence length="525" mass="59173">MTRPNIVLLVVDDLGWNDVSLHESTQIKTPNLDVMASDGVILNNYYVTPLCTPSRAALLTGKYPIRLGLQHDEIRAAEPFGLPLEFKLLPQYLKELGYETHAVGKWHLGHMTANYTPTYRGFDSHYGPYTDHQDYSDHTSFSVKQCLCHSLLYAQSLRCMNINIFGRLTCVFKHVSDARNVLLMPSFSRTQPLFLYLCYSAVHVGNSYSLLEAPEEDLRKHSHIMNPKRRAYAAMVSALDDSIGEIVKALLFTNAIKDTILVVTTDNGAAAGGVDNSAGSNWPLRGTKGTLWEGGIRAVGFVWSTFIKRPHVAHQLMHITDWLPTLYAAAGGKVDDLGEIDGHNMWDTLIADNVSPRSEILLNIDPVWNMSAFRYHGYKLVQGSLARGRYDGWYRPAEPGGQPVNMNRIRSQFFHAATSFNAKCSAARTIRAMGRAMPTQRPDELFVVCGHNNGTACYPMRQPCLFNIDSDPCERDNIAKEHPDIMDFLQLRMKQYRKKMVPPINQPATRKADPRNFNYTWAPFM</sequence>
<dbReference type="GO" id="GO:0046872">
    <property type="term" value="F:metal ion binding"/>
    <property type="evidence" value="ECO:0007669"/>
    <property type="project" value="UniProtKB-KW"/>
</dbReference>
<reference evidence="8" key="1">
    <citation type="journal article" date="2020" name="Cell">
        <title>Large-Scale Comparative Analyses of Tick Genomes Elucidate Their Genetic Diversity and Vector Capacities.</title>
        <authorList>
            <consortium name="Tick Genome and Microbiome Consortium (TIGMIC)"/>
            <person name="Jia N."/>
            <person name="Wang J."/>
            <person name="Shi W."/>
            <person name="Du L."/>
            <person name="Sun Y."/>
            <person name="Zhan W."/>
            <person name="Jiang J.F."/>
            <person name="Wang Q."/>
            <person name="Zhang B."/>
            <person name="Ji P."/>
            <person name="Bell-Sakyi L."/>
            <person name="Cui X.M."/>
            <person name="Yuan T.T."/>
            <person name="Jiang B.G."/>
            <person name="Yang W.F."/>
            <person name="Lam T.T."/>
            <person name="Chang Q.C."/>
            <person name="Ding S.J."/>
            <person name="Wang X.J."/>
            <person name="Zhu J.G."/>
            <person name="Ruan X.D."/>
            <person name="Zhao L."/>
            <person name="Wei J.T."/>
            <person name="Ye R.Z."/>
            <person name="Que T.C."/>
            <person name="Du C.H."/>
            <person name="Zhou Y.H."/>
            <person name="Cheng J.X."/>
            <person name="Dai P.F."/>
            <person name="Guo W.B."/>
            <person name="Han X.H."/>
            <person name="Huang E.J."/>
            <person name="Li L.F."/>
            <person name="Wei W."/>
            <person name="Gao Y.C."/>
            <person name="Liu J.Z."/>
            <person name="Shao H.Z."/>
            <person name="Wang X."/>
            <person name="Wang C.C."/>
            <person name="Yang T.C."/>
            <person name="Huo Q.B."/>
            <person name="Li W."/>
            <person name="Chen H.Y."/>
            <person name="Chen S.E."/>
            <person name="Zhou L.G."/>
            <person name="Ni X.B."/>
            <person name="Tian J.H."/>
            <person name="Sheng Y."/>
            <person name="Liu T."/>
            <person name="Pan Y.S."/>
            <person name="Xia L.Y."/>
            <person name="Li J."/>
            <person name="Zhao F."/>
            <person name="Cao W.C."/>
        </authorList>
    </citation>
    <scope>NUCLEOTIDE SEQUENCE</scope>
    <source>
        <strain evidence="8">Rsan-2018</strain>
    </source>
</reference>
<evidence type="ECO:0000256" key="5">
    <source>
        <dbReference type="ARBA" id="ARBA00022837"/>
    </source>
</evidence>
<dbReference type="SUPFAM" id="SSF53649">
    <property type="entry name" value="Alkaline phosphatase-like"/>
    <property type="match status" value="1"/>
</dbReference>
<dbReference type="AlphaFoldDB" id="A0A9D4PFN6"/>
<dbReference type="VEuPathDB" id="VectorBase:RSAN_045751"/>
<feature type="domain" description="Sulfatase N-terminal" evidence="7">
    <location>
        <begin position="4"/>
        <end position="331"/>
    </location>
</feature>
<dbReference type="InterPro" id="IPR017850">
    <property type="entry name" value="Alkaline_phosphatase_core_sf"/>
</dbReference>
<comment type="caution">
    <text evidence="8">The sequence shown here is derived from an EMBL/GenBank/DDBJ whole genome shotgun (WGS) entry which is preliminary data.</text>
</comment>
<keyword evidence="5" id="KW-0106">Calcium</keyword>
<reference evidence="8" key="2">
    <citation type="submission" date="2021-09" db="EMBL/GenBank/DDBJ databases">
        <authorList>
            <person name="Jia N."/>
            <person name="Wang J."/>
            <person name="Shi W."/>
            <person name="Du L."/>
            <person name="Sun Y."/>
            <person name="Zhan W."/>
            <person name="Jiang J."/>
            <person name="Wang Q."/>
            <person name="Zhang B."/>
            <person name="Ji P."/>
            <person name="Sakyi L.B."/>
            <person name="Cui X."/>
            <person name="Yuan T."/>
            <person name="Jiang B."/>
            <person name="Yang W."/>
            <person name="Lam T.T.-Y."/>
            <person name="Chang Q."/>
            <person name="Ding S."/>
            <person name="Wang X."/>
            <person name="Zhu J."/>
            <person name="Ruan X."/>
            <person name="Zhao L."/>
            <person name="Wei J."/>
            <person name="Que T."/>
            <person name="Du C."/>
            <person name="Cheng J."/>
            <person name="Dai P."/>
            <person name="Han X."/>
            <person name="Huang E."/>
            <person name="Gao Y."/>
            <person name="Liu J."/>
            <person name="Shao H."/>
            <person name="Ye R."/>
            <person name="Li L."/>
            <person name="Wei W."/>
            <person name="Wang X."/>
            <person name="Wang C."/>
            <person name="Huo Q."/>
            <person name="Li W."/>
            <person name="Guo W."/>
            <person name="Chen H."/>
            <person name="Chen S."/>
            <person name="Zhou L."/>
            <person name="Zhou L."/>
            <person name="Ni X."/>
            <person name="Tian J."/>
            <person name="Zhou Y."/>
            <person name="Sheng Y."/>
            <person name="Liu T."/>
            <person name="Pan Y."/>
            <person name="Xia L."/>
            <person name="Li J."/>
            <person name="Zhao F."/>
            <person name="Cao W."/>
        </authorList>
    </citation>
    <scope>NUCLEOTIDE SEQUENCE</scope>
    <source>
        <strain evidence="8">Rsan-2018</strain>
        <tissue evidence="8">Larvae</tissue>
    </source>
</reference>
<dbReference type="InterPro" id="IPR024607">
    <property type="entry name" value="Sulfatase_CS"/>
</dbReference>
<dbReference type="InterPro" id="IPR047115">
    <property type="entry name" value="ARSB"/>
</dbReference>
<keyword evidence="9" id="KW-1185">Reference proteome</keyword>
<comment type="similarity">
    <text evidence="2">Belongs to the sulfatase family.</text>
</comment>
<keyword evidence="3" id="KW-0479">Metal-binding</keyword>
<name>A0A9D4PFN6_RHISA</name>
<protein>
    <recommendedName>
        <fullName evidence="7">Sulfatase N-terminal domain-containing protein</fullName>
    </recommendedName>
</protein>
<dbReference type="PANTHER" id="PTHR10342">
    <property type="entry name" value="ARYLSULFATASE"/>
    <property type="match status" value="1"/>
</dbReference>
<keyword evidence="6" id="KW-0325">Glycoprotein</keyword>
<comment type="cofactor">
    <cofactor evidence="1">
        <name>Ca(2+)</name>
        <dbReference type="ChEBI" id="CHEBI:29108"/>
    </cofactor>
</comment>
<evidence type="ECO:0000256" key="4">
    <source>
        <dbReference type="ARBA" id="ARBA00022801"/>
    </source>
</evidence>
<keyword evidence="4" id="KW-0378">Hydrolase</keyword>
<organism evidence="8 9">
    <name type="scientific">Rhipicephalus sanguineus</name>
    <name type="common">Brown dog tick</name>
    <name type="synonym">Ixodes sanguineus</name>
    <dbReference type="NCBI Taxonomy" id="34632"/>
    <lineage>
        <taxon>Eukaryota</taxon>
        <taxon>Metazoa</taxon>
        <taxon>Ecdysozoa</taxon>
        <taxon>Arthropoda</taxon>
        <taxon>Chelicerata</taxon>
        <taxon>Arachnida</taxon>
        <taxon>Acari</taxon>
        <taxon>Parasitiformes</taxon>
        <taxon>Ixodida</taxon>
        <taxon>Ixodoidea</taxon>
        <taxon>Ixodidae</taxon>
        <taxon>Rhipicephalinae</taxon>
        <taxon>Rhipicephalus</taxon>
        <taxon>Rhipicephalus</taxon>
    </lineage>
</organism>
<evidence type="ECO:0000256" key="1">
    <source>
        <dbReference type="ARBA" id="ARBA00001913"/>
    </source>
</evidence>
<dbReference type="GO" id="GO:0008484">
    <property type="term" value="F:sulfuric ester hydrolase activity"/>
    <property type="evidence" value="ECO:0007669"/>
    <property type="project" value="InterPro"/>
</dbReference>
<dbReference type="Gene3D" id="3.30.1120.10">
    <property type="match status" value="1"/>
</dbReference>
<dbReference type="InterPro" id="IPR000917">
    <property type="entry name" value="Sulfatase_N"/>
</dbReference>
<dbReference type="PROSITE" id="PS00523">
    <property type="entry name" value="SULFATASE_1"/>
    <property type="match status" value="1"/>
</dbReference>
<dbReference type="Pfam" id="PF00884">
    <property type="entry name" value="Sulfatase"/>
    <property type="match status" value="1"/>
</dbReference>
<evidence type="ECO:0000256" key="6">
    <source>
        <dbReference type="ARBA" id="ARBA00023180"/>
    </source>
</evidence>
<evidence type="ECO:0000256" key="2">
    <source>
        <dbReference type="ARBA" id="ARBA00008779"/>
    </source>
</evidence>
<evidence type="ECO:0000313" key="9">
    <source>
        <dbReference type="Proteomes" id="UP000821837"/>
    </source>
</evidence>
<dbReference type="EMBL" id="JABSTV010001254">
    <property type="protein sequence ID" value="KAH7938824.1"/>
    <property type="molecule type" value="Genomic_DNA"/>
</dbReference>
<proteinExistence type="inferred from homology"/>
<accession>A0A9D4PFN6</accession>
<evidence type="ECO:0000259" key="7">
    <source>
        <dbReference type="Pfam" id="PF00884"/>
    </source>
</evidence>
<gene>
    <name evidence="8" type="ORF">HPB52_000834</name>
</gene>
<dbReference type="Proteomes" id="UP000821837">
    <property type="component" value="Chromosome 8"/>
</dbReference>
<evidence type="ECO:0000256" key="3">
    <source>
        <dbReference type="ARBA" id="ARBA00022723"/>
    </source>
</evidence>
<dbReference type="Gene3D" id="3.40.720.10">
    <property type="entry name" value="Alkaline Phosphatase, subunit A"/>
    <property type="match status" value="1"/>
</dbReference>
<evidence type="ECO:0000313" key="8">
    <source>
        <dbReference type="EMBL" id="KAH7938824.1"/>
    </source>
</evidence>
<dbReference type="PROSITE" id="PS00149">
    <property type="entry name" value="SULFATASE_2"/>
    <property type="match status" value="1"/>
</dbReference>